<accession>A0A392R1X0</accession>
<organism evidence="1 2">
    <name type="scientific">Trifolium medium</name>
    <dbReference type="NCBI Taxonomy" id="97028"/>
    <lineage>
        <taxon>Eukaryota</taxon>
        <taxon>Viridiplantae</taxon>
        <taxon>Streptophyta</taxon>
        <taxon>Embryophyta</taxon>
        <taxon>Tracheophyta</taxon>
        <taxon>Spermatophyta</taxon>
        <taxon>Magnoliopsida</taxon>
        <taxon>eudicotyledons</taxon>
        <taxon>Gunneridae</taxon>
        <taxon>Pentapetalae</taxon>
        <taxon>rosids</taxon>
        <taxon>fabids</taxon>
        <taxon>Fabales</taxon>
        <taxon>Fabaceae</taxon>
        <taxon>Papilionoideae</taxon>
        <taxon>50 kb inversion clade</taxon>
        <taxon>NPAAA clade</taxon>
        <taxon>Hologalegina</taxon>
        <taxon>IRL clade</taxon>
        <taxon>Trifolieae</taxon>
        <taxon>Trifolium</taxon>
    </lineage>
</organism>
<dbReference type="EMBL" id="LXQA010180504">
    <property type="protein sequence ID" value="MCI30561.1"/>
    <property type="molecule type" value="Genomic_DNA"/>
</dbReference>
<evidence type="ECO:0000313" key="1">
    <source>
        <dbReference type="EMBL" id="MCI30561.1"/>
    </source>
</evidence>
<sequence>MAPEPKGDYKRAPIINGENYMYWKDCMQVHIIAYDKGVWMVVANGPFVPKITNAADVEVPKPENEWTTEEDKKVCYGWKARNILISALGMDEYYRVS</sequence>
<comment type="caution">
    <text evidence="1">The sequence shown here is derived from an EMBL/GenBank/DDBJ whole genome shotgun (WGS) entry which is preliminary data.</text>
</comment>
<protein>
    <recommendedName>
        <fullName evidence="3">Retrotransposon Copia-like N-terminal domain-containing protein</fullName>
    </recommendedName>
</protein>
<dbReference type="Proteomes" id="UP000265520">
    <property type="component" value="Unassembled WGS sequence"/>
</dbReference>
<keyword evidence="2" id="KW-1185">Reference proteome</keyword>
<name>A0A392R1X0_9FABA</name>
<dbReference type="AlphaFoldDB" id="A0A392R1X0"/>
<feature type="non-terminal residue" evidence="1">
    <location>
        <position position="97"/>
    </location>
</feature>
<proteinExistence type="predicted"/>
<evidence type="ECO:0000313" key="2">
    <source>
        <dbReference type="Proteomes" id="UP000265520"/>
    </source>
</evidence>
<reference evidence="1 2" key="1">
    <citation type="journal article" date="2018" name="Front. Plant Sci.">
        <title>Red Clover (Trifolium pratense) and Zigzag Clover (T. medium) - A Picture of Genomic Similarities and Differences.</title>
        <authorList>
            <person name="Dluhosova J."/>
            <person name="Istvanek J."/>
            <person name="Nedelnik J."/>
            <person name="Repkova J."/>
        </authorList>
    </citation>
    <scope>NUCLEOTIDE SEQUENCE [LARGE SCALE GENOMIC DNA]</scope>
    <source>
        <strain evidence="2">cv. 10/8</strain>
        <tissue evidence="1">Leaf</tissue>
    </source>
</reference>
<evidence type="ECO:0008006" key="3">
    <source>
        <dbReference type="Google" id="ProtNLM"/>
    </source>
</evidence>